<evidence type="ECO:0000313" key="2">
    <source>
        <dbReference type="EMBL" id="GFO21973.1"/>
    </source>
</evidence>
<sequence length="193" mass="21015">MFNLSHCDLRIDRCRIFRYGSKNNFNLANGILISHSTQRHLKQTGDFLIKYSTTVNIKLDEKNDTLIKTFRLFGTIASGHQQEGTSRGILDHTNFFQLQEGRAKEQGEGGGGGGGMYPRQTDKASFSGGIAKPESSLGEDKNASGDSKKPLVEEATPRHDQCYEGDSAVKPSASTNAHPAPAPAEVGPQTYDL</sequence>
<keyword evidence="3" id="KW-1185">Reference proteome</keyword>
<organism evidence="2 3">
    <name type="scientific">Plakobranchus ocellatus</name>
    <dbReference type="NCBI Taxonomy" id="259542"/>
    <lineage>
        <taxon>Eukaryota</taxon>
        <taxon>Metazoa</taxon>
        <taxon>Spiralia</taxon>
        <taxon>Lophotrochozoa</taxon>
        <taxon>Mollusca</taxon>
        <taxon>Gastropoda</taxon>
        <taxon>Heterobranchia</taxon>
        <taxon>Euthyneura</taxon>
        <taxon>Panpulmonata</taxon>
        <taxon>Sacoglossa</taxon>
        <taxon>Placobranchoidea</taxon>
        <taxon>Plakobranchidae</taxon>
        <taxon>Plakobranchus</taxon>
    </lineage>
</organism>
<dbReference type="AlphaFoldDB" id="A0AAV4BT64"/>
<accession>A0AAV4BT64</accession>
<evidence type="ECO:0000313" key="3">
    <source>
        <dbReference type="Proteomes" id="UP000735302"/>
    </source>
</evidence>
<gene>
    <name evidence="2" type="ORF">PoB_004847800</name>
</gene>
<protein>
    <submittedName>
        <fullName evidence="2">Leucine-, glutamate- and lysine-rich protein 1-like</fullName>
    </submittedName>
</protein>
<proteinExistence type="predicted"/>
<comment type="caution">
    <text evidence="2">The sequence shown here is derived from an EMBL/GenBank/DDBJ whole genome shotgun (WGS) entry which is preliminary data.</text>
</comment>
<reference evidence="2 3" key="1">
    <citation type="journal article" date="2021" name="Elife">
        <title>Chloroplast acquisition without the gene transfer in kleptoplastic sea slugs, Plakobranchus ocellatus.</title>
        <authorList>
            <person name="Maeda T."/>
            <person name="Takahashi S."/>
            <person name="Yoshida T."/>
            <person name="Shimamura S."/>
            <person name="Takaki Y."/>
            <person name="Nagai Y."/>
            <person name="Toyoda A."/>
            <person name="Suzuki Y."/>
            <person name="Arimoto A."/>
            <person name="Ishii H."/>
            <person name="Satoh N."/>
            <person name="Nishiyama T."/>
            <person name="Hasebe M."/>
            <person name="Maruyama T."/>
            <person name="Minagawa J."/>
            <person name="Obokata J."/>
            <person name="Shigenobu S."/>
        </authorList>
    </citation>
    <scope>NUCLEOTIDE SEQUENCE [LARGE SCALE GENOMIC DNA]</scope>
</reference>
<feature type="region of interest" description="Disordered" evidence="1">
    <location>
        <begin position="103"/>
        <end position="193"/>
    </location>
</feature>
<feature type="compositionally biased region" description="Basic and acidic residues" evidence="1">
    <location>
        <begin position="138"/>
        <end position="162"/>
    </location>
</feature>
<evidence type="ECO:0000256" key="1">
    <source>
        <dbReference type="SAM" id="MobiDB-lite"/>
    </source>
</evidence>
<dbReference type="Proteomes" id="UP000735302">
    <property type="component" value="Unassembled WGS sequence"/>
</dbReference>
<dbReference type="EMBL" id="BLXT01005315">
    <property type="protein sequence ID" value="GFO21973.1"/>
    <property type="molecule type" value="Genomic_DNA"/>
</dbReference>
<name>A0AAV4BT64_9GAST</name>